<dbReference type="Pfam" id="PF03732">
    <property type="entry name" value="Retrotrans_gag"/>
    <property type="match status" value="1"/>
</dbReference>
<dbReference type="Proteomes" id="UP001159364">
    <property type="component" value="Linkage Group LG07"/>
</dbReference>
<dbReference type="AlphaFoldDB" id="A0AAV8T0F6"/>
<sequence length="349" mass="39491">MATVDPSFSSSPYFLHPNENPSLVLVSSVLTSLNFNSWSRAMQMALLSKNKLKFVDDSILPPPVADSLFPAWECCNNMVISWLHRSISPSIVNSVLWIDYAFEVWRDLHERFSQGDVFRISDLQDEISVFKQEERTVTDYFTELKELWDELLNFRPLPSCSCRVQCSCSAFDTIRRYHSNDYVIRFLKGLNDKFSTVHSQIMLMEPLPSINKAFSLVIQQERQLLADSSSTFAGNAIRSYQSKSSSSQSRSSDSKVDTRQCSFCGQPRHTVDTCYHKHGFPPGYKSRRQTSRANNVFEDIEVNTIIDSVQVGSSHNSAITLTQQQIAQLLALLPSTSTSPSNSSPRVTN</sequence>
<dbReference type="PANTHER" id="PTHR37610:SF55">
    <property type="entry name" value="RETROTRANSPOSON COPIA-LIKE N-TERMINAL DOMAIN-CONTAINING PROTEIN"/>
    <property type="match status" value="1"/>
</dbReference>
<evidence type="ECO:0000313" key="4">
    <source>
        <dbReference type="Proteomes" id="UP001159364"/>
    </source>
</evidence>
<dbReference type="Pfam" id="PF14244">
    <property type="entry name" value="Retrotran_gag_3"/>
    <property type="match status" value="1"/>
</dbReference>
<gene>
    <name evidence="3" type="ORF">K2173_009884</name>
</gene>
<dbReference type="EMBL" id="JAIWQS010000007">
    <property type="protein sequence ID" value="KAJ8759783.1"/>
    <property type="molecule type" value="Genomic_DNA"/>
</dbReference>
<name>A0AAV8T0F6_9ROSI</name>
<accession>A0AAV8T0F6</accession>
<feature type="domain" description="Retrotransposon gag" evidence="1">
    <location>
        <begin position="81"/>
        <end position="153"/>
    </location>
</feature>
<evidence type="ECO:0000259" key="2">
    <source>
        <dbReference type="Pfam" id="PF14244"/>
    </source>
</evidence>
<protein>
    <recommendedName>
        <fullName evidence="5">Retrotransposon Copia-like N-terminal domain-containing protein</fullName>
    </recommendedName>
</protein>
<keyword evidence="4" id="KW-1185">Reference proteome</keyword>
<evidence type="ECO:0008006" key="5">
    <source>
        <dbReference type="Google" id="ProtNLM"/>
    </source>
</evidence>
<dbReference type="InterPro" id="IPR005162">
    <property type="entry name" value="Retrotrans_gag_dom"/>
</dbReference>
<dbReference type="InterPro" id="IPR029472">
    <property type="entry name" value="Copia-like_N"/>
</dbReference>
<organism evidence="3 4">
    <name type="scientific">Erythroxylum novogranatense</name>
    <dbReference type="NCBI Taxonomy" id="1862640"/>
    <lineage>
        <taxon>Eukaryota</taxon>
        <taxon>Viridiplantae</taxon>
        <taxon>Streptophyta</taxon>
        <taxon>Embryophyta</taxon>
        <taxon>Tracheophyta</taxon>
        <taxon>Spermatophyta</taxon>
        <taxon>Magnoliopsida</taxon>
        <taxon>eudicotyledons</taxon>
        <taxon>Gunneridae</taxon>
        <taxon>Pentapetalae</taxon>
        <taxon>rosids</taxon>
        <taxon>fabids</taxon>
        <taxon>Malpighiales</taxon>
        <taxon>Erythroxylaceae</taxon>
        <taxon>Erythroxylum</taxon>
    </lineage>
</organism>
<evidence type="ECO:0000313" key="3">
    <source>
        <dbReference type="EMBL" id="KAJ8759783.1"/>
    </source>
</evidence>
<evidence type="ECO:0000259" key="1">
    <source>
        <dbReference type="Pfam" id="PF03732"/>
    </source>
</evidence>
<dbReference type="PANTHER" id="PTHR37610">
    <property type="entry name" value="CCHC-TYPE DOMAIN-CONTAINING PROTEIN"/>
    <property type="match status" value="1"/>
</dbReference>
<feature type="domain" description="Retrotransposon Copia-like N-terminal" evidence="2">
    <location>
        <begin position="16"/>
        <end position="62"/>
    </location>
</feature>
<reference evidence="3 4" key="1">
    <citation type="submission" date="2021-09" db="EMBL/GenBank/DDBJ databases">
        <title>Genomic insights and catalytic innovation underlie evolution of tropane alkaloids biosynthesis.</title>
        <authorList>
            <person name="Wang Y.-J."/>
            <person name="Tian T."/>
            <person name="Huang J.-P."/>
            <person name="Huang S.-X."/>
        </authorList>
    </citation>
    <scope>NUCLEOTIDE SEQUENCE [LARGE SCALE GENOMIC DNA]</scope>
    <source>
        <strain evidence="3">KIB-2018</strain>
        <tissue evidence="3">Leaf</tissue>
    </source>
</reference>
<proteinExistence type="predicted"/>
<comment type="caution">
    <text evidence="3">The sequence shown here is derived from an EMBL/GenBank/DDBJ whole genome shotgun (WGS) entry which is preliminary data.</text>
</comment>